<keyword evidence="2" id="KW-1185">Reference proteome</keyword>
<dbReference type="Gene3D" id="1.25.40.290">
    <property type="entry name" value="ARM repeat domains"/>
    <property type="match status" value="1"/>
</dbReference>
<evidence type="ECO:0000313" key="1">
    <source>
        <dbReference type="EMBL" id="CAH1261776.1"/>
    </source>
</evidence>
<dbReference type="Gene3D" id="1.20.1660.10">
    <property type="entry name" value="Hypothetical protein (EF3068)"/>
    <property type="match status" value="1"/>
</dbReference>
<evidence type="ECO:0000313" key="2">
    <source>
        <dbReference type="Proteomes" id="UP000838412"/>
    </source>
</evidence>
<name>A0A8K0ESH3_BRALA</name>
<sequence length="295" mass="34416">MVLILERDISRSLRVLIRRITVVVSMPKVKKSRTKCEALRKHTSSVRVTSGSQGKLRTVGKTTEKFAETIVSKLRMAYSKAADGEKAIQMKRYMRDQFEFYGLSAPQRRAIDKQVLGDVTSLDAESHRQLLLLLWQQPQREFQMCGTDLATRYWKVLAVDGEKCKFSLDCVKELITTKGWWDTVDMLASNVVGNFVLRYPTTLVPVMEEWVEDEDMWLRRTAILHQLKAKHNTDQHRLFRMCLQCCHEKEFFIQKAIGWALREHHKLHPQDVTTFVQDNRDRLAKLSQREALKHA</sequence>
<dbReference type="Pfam" id="PF08713">
    <property type="entry name" value="DNA_alkylation"/>
    <property type="match status" value="1"/>
</dbReference>
<accession>A0A8K0ESH3</accession>
<gene>
    <name evidence="1" type="primary">Hypp2453</name>
    <name evidence="1" type="ORF">BLAG_LOCUS17097</name>
</gene>
<proteinExistence type="predicted"/>
<dbReference type="OrthoDB" id="429969at2759"/>
<reference evidence="1" key="1">
    <citation type="submission" date="2022-01" db="EMBL/GenBank/DDBJ databases">
        <authorList>
            <person name="Braso-Vives M."/>
        </authorList>
    </citation>
    <scope>NUCLEOTIDE SEQUENCE</scope>
</reference>
<dbReference type="SUPFAM" id="SSF48371">
    <property type="entry name" value="ARM repeat"/>
    <property type="match status" value="1"/>
</dbReference>
<dbReference type="AlphaFoldDB" id="A0A8K0ESH3"/>
<dbReference type="InterPro" id="IPR016024">
    <property type="entry name" value="ARM-type_fold"/>
</dbReference>
<dbReference type="EMBL" id="OV696689">
    <property type="protein sequence ID" value="CAH1261776.1"/>
    <property type="molecule type" value="Genomic_DNA"/>
</dbReference>
<dbReference type="InterPro" id="IPR014825">
    <property type="entry name" value="DNA_alkylation"/>
</dbReference>
<dbReference type="Proteomes" id="UP000838412">
    <property type="component" value="Chromosome 4"/>
</dbReference>
<dbReference type="PANTHER" id="PTHR34070">
    <property type="entry name" value="ARMADILLO-TYPE FOLD"/>
    <property type="match status" value="1"/>
</dbReference>
<dbReference type="PANTHER" id="PTHR34070:SF1">
    <property type="entry name" value="DNA ALKYLATION REPAIR PROTEIN"/>
    <property type="match status" value="1"/>
</dbReference>
<organism evidence="1 2">
    <name type="scientific">Branchiostoma lanceolatum</name>
    <name type="common">Common lancelet</name>
    <name type="synonym">Amphioxus lanceolatum</name>
    <dbReference type="NCBI Taxonomy" id="7740"/>
    <lineage>
        <taxon>Eukaryota</taxon>
        <taxon>Metazoa</taxon>
        <taxon>Chordata</taxon>
        <taxon>Cephalochordata</taxon>
        <taxon>Leptocardii</taxon>
        <taxon>Amphioxiformes</taxon>
        <taxon>Branchiostomatidae</taxon>
        <taxon>Branchiostoma</taxon>
    </lineage>
</organism>
<protein>
    <submittedName>
        <fullName evidence="1">Hypp2453 protein</fullName>
    </submittedName>
</protein>
<dbReference type="CDD" id="cd07064">
    <property type="entry name" value="AlkD_like_1"/>
    <property type="match status" value="1"/>
</dbReference>